<accession>A0ABU1JQH0</accession>
<dbReference type="InterPro" id="IPR012902">
    <property type="entry name" value="N_methyl_site"/>
</dbReference>
<evidence type="ECO:0000313" key="3">
    <source>
        <dbReference type="Proteomes" id="UP001262410"/>
    </source>
</evidence>
<organism evidence="2 3">
    <name type="scientific">Inquilinus ginsengisoli</name>
    <dbReference type="NCBI Taxonomy" id="363840"/>
    <lineage>
        <taxon>Bacteria</taxon>
        <taxon>Pseudomonadati</taxon>
        <taxon>Pseudomonadota</taxon>
        <taxon>Alphaproteobacteria</taxon>
        <taxon>Rhodospirillales</taxon>
        <taxon>Rhodospirillaceae</taxon>
        <taxon>Inquilinus</taxon>
    </lineage>
</organism>
<proteinExistence type="predicted"/>
<evidence type="ECO:0000313" key="2">
    <source>
        <dbReference type="EMBL" id="MDR6290872.1"/>
    </source>
</evidence>
<feature type="transmembrane region" description="Helical" evidence="1">
    <location>
        <begin position="12"/>
        <end position="33"/>
    </location>
</feature>
<reference evidence="2 3" key="1">
    <citation type="submission" date="2023-07" db="EMBL/GenBank/DDBJ databases">
        <title>Sorghum-associated microbial communities from plants grown in Nebraska, USA.</title>
        <authorList>
            <person name="Schachtman D."/>
        </authorList>
    </citation>
    <scope>NUCLEOTIDE SEQUENCE [LARGE SCALE GENOMIC DNA]</scope>
    <source>
        <strain evidence="2 3">584</strain>
    </source>
</reference>
<dbReference type="PROSITE" id="PS00409">
    <property type="entry name" value="PROKAR_NTER_METHYL"/>
    <property type="match status" value="1"/>
</dbReference>
<keyword evidence="1" id="KW-0472">Membrane</keyword>
<keyword evidence="1" id="KW-1133">Transmembrane helix</keyword>
<dbReference type="EMBL" id="JAVDPW010000005">
    <property type="protein sequence ID" value="MDR6290872.1"/>
    <property type="molecule type" value="Genomic_DNA"/>
</dbReference>
<keyword evidence="3" id="KW-1185">Reference proteome</keyword>
<dbReference type="Proteomes" id="UP001262410">
    <property type="component" value="Unassembled WGS sequence"/>
</dbReference>
<evidence type="ECO:0000256" key="1">
    <source>
        <dbReference type="SAM" id="Phobius"/>
    </source>
</evidence>
<keyword evidence="1" id="KW-0812">Transmembrane</keyword>
<dbReference type="NCBIfam" id="TIGR02532">
    <property type="entry name" value="IV_pilin_GFxxxE"/>
    <property type="match status" value="1"/>
</dbReference>
<protein>
    <submittedName>
        <fullName evidence="2">General secretion pathway protein J</fullName>
    </submittedName>
</protein>
<comment type="caution">
    <text evidence="2">The sequence shown here is derived from an EMBL/GenBank/DDBJ whole genome shotgun (WGS) entry which is preliminary data.</text>
</comment>
<dbReference type="Pfam" id="PF07963">
    <property type="entry name" value="N_methyl"/>
    <property type="match status" value="1"/>
</dbReference>
<sequence>MTVRPSRDAGFTLLEVLVALVLTGLVVSAGLGLPKLFARFDQQSQTVAELRDGTAAAGRLLRALAEGAVPDLSTTEEPVQASETALTLLSLGPPILSLDRPAPLTLRVVQGDGHAALRLAWADPETGATREETVLAGARSIRLSYFNPGRPGTAGGWRPDWGRRWALPAAILLRVDAPELGPPIDLIAHTRARLPEACLLLPQEPACRPG</sequence>
<dbReference type="RefSeq" id="WP_309795632.1">
    <property type="nucleotide sequence ID" value="NZ_JAVDPW010000005.1"/>
</dbReference>
<name>A0ABU1JQH0_9PROT</name>
<gene>
    <name evidence="2" type="ORF">E9232_003398</name>
</gene>